<dbReference type="GeneID" id="115876895"/>
<dbReference type="OrthoDB" id="361029at2759"/>
<organism evidence="3 4">
    <name type="scientific">Sitophilus oryzae</name>
    <name type="common">Rice weevil</name>
    <name type="synonym">Curculio oryzae</name>
    <dbReference type="NCBI Taxonomy" id="7048"/>
    <lineage>
        <taxon>Eukaryota</taxon>
        <taxon>Metazoa</taxon>
        <taxon>Ecdysozoa</taxon>
        <taxon>Arthropoda</taxon>
        <taxon>Hexapoda</taxon>
        <taxon>Insecta</taxon>
        <taxon>Pterygota</taxon>
        <taxon>Neoptera</taxon>
        <taxon>Endopterygota</taxon>
        <taxon>Coleoptera</taxon>
        <taxon>Polyphaga</taxon>
        <taxon>Cucujiformia</taxon>
        <taxon>Curculionidae</taxon>
        <taxon>Dryophthorinae</taxon>
        <taxon>Sitophilus</taxon>
    </lineage>
</organism>
<dbReference type="GO" id="GO:0008168">
    <property type="term" value="F:methyltransferase activity"/>
    <property type="evidence" value="ECO:0007669"/>
    <property type="project" value="UniProtKB-KW"/>
</dbReference>
<feature type="region of interest" description="Disordered" evidence="2">
    <location>
        <begin position="1"/>
        <end position="25"/>
    </location>
</feature>
<sequence>MSATIKDNNKKRSWSEVNKSKKAERKKWKEVNLEKKMKKELTGAEINQNLIANQEHITALKRFSSISIAVPGSIIENAQSPELKTYLAGQIARAACIFQVDEIVVFDDYADEVTAKKAKFNDNVGEQVARQSCVQLGRILQYLECPQYLRKSFFPIHNDLKYCGILNPLNAPHHLGTKDEFIFREGVVLNTPVKVGKGSIVNVGLLQPVQIDKTLVPGIRCTVKLLPRDTNSKKLKGVVVSPLLPRSETGIYWGYAVRIAKSLSKVFSQCPYKEGYDLTIGTSDKGSSVDEFDCPKYKHLLIMFGGLQGLESALENDNVLDADDPKLLFDYYLNTLPEQGSKTIRTEEAILVSLSALRSKLNPEFEVQKFDETKVYCKDSAVTEDNVDAVDSEINEANNSRSKEVEIKNDMSRFDSD</sequence>
<dbReference type="SUPFAM" id="SSF75217">
    <property type="entry name" value="alpha/beta knot"/>
    <property type="match status" value="1"/>
</dbReference>
<feature type="region of interest" description="Disordered" evidence="2">
    <location>
        <begin position="395"/>
        <end position="417"/>
    </location>
</feature>
<proteinExistence type="inferred from homology"/>
<dbReference type="InterPro" id="IPR012340">
    <property type="entry name" value="NA-bd_OB-fold"/>
</dbReference>
<gene>
    <name evidence="4" type="primary">LOC115876895</name>
</gene>
<evidence type="ECO:0000256" key="1">
    <source>
        <dbReference type="ARBA" id="ARBA00009841"/>
    </source>
</evidence>
<feature type="compositionally biased region" description="Basic and acidic residues" evidence="2">
    <location>
        <begin position="7"/>
        <end position="25"/>
    </location>
</feature>
<accession>A0A6J2XBV4</accession>
<dbReference type="FunCoup" id="A0A6J2XBV4">
    <property type="interactions" value="904"/>
</dbReference>
<keyword evidence="4" id="KW-0489">Methyltransferase</keyword>
<evidence type="ECO:0000313" key="4">
    <source>
        <dbReference type="RefSeq" id="XP_030748798.1"/>
    </source>
</evidence>
<name>A0A6J2XBV4_SITOR</name>
<dbReference type="CDD" id="cd18086">
    <property type="entry name" value="HsC9orf114-like"/>
    <property type="match status" value="1"/>
</dbReference>
<feature type="compositionally biased region" description="Basic and acidic residues" evidence="2">
    <location>
        <begin position="401"/>
        <end position="417"/>
    </location>
</feature>
<dbReference type="GO" id="GO:0032259">
    <property type="term" value="P:methylation"/>
    <property type="evidence" value="ECO:0007669"/>
    <property type="project" value="UniProtKB-KW"/>
</dbReference>
<dbReference type="KEGG" id="soy:115876895"/>
<comment type="similarity">
    <text evidence="1">Belongs to the class IV-like SAM-binding methyltransferase superfamily.</text>
</comment>
<dbReference type="Gene3D" id="2.40.50.140">
    <property type="entry name" value="Nucleic acid-binding proteins"/>
    <property type="match status" value="1"/>
</dbReference>
<dbReference type="PANTHER" id="PTHR12150:SF13">
    <property type="entry name" value="METHYLTRANSFERASE C9ORF114-RELATED"/>
    <property type="match status" value="1"/>
</dbReference>
<dbReference type="InterPro" id="IPR029028">
    <property type="entry name" value="Alpha/beta_knot_MTases"/>
</dbReference>
<keyword evidence="4" id="KW-0808">Transferase</keyword>
<evidence type="ECO:0000256" key="2">
    <source>
        <dbReference type="SAM" id="MobiDB-lite"/>
    </source>
</evidence>
<dbReference type="RefSeq" id="XP_030748798.1">
    <property type="nucleotide sequence ID" value="XM_030892938.1"/>
</dbReference>
<reference evidence="4" key="1">
    <citation type="submission" date="2025-08" db="UniProtKB">
        <authorList>
            <consortium name="RefSeq"/>
        </authorList>
    </citation>
    <scope>IDENTIFICATION</scope>
    <source>
        <tissue evidence="4">Gonads</tissue>
    </source>
</reference>
<dbReference type="PANTHER" id="PTHR12150">
    <property type="entry name" value="CLASS IV SAM-BINDING METHYLTRANSFERASE-RELATED"/>
    <property type="match status" value="1"/>
</dbReference>
<keyword evidence="3" id="KW-1185">Reference proteome</keyword>
<dbReference type="AlphaFoldDB" id="A0A6J2XBV4"/>
<evidence type="ECO:0000313" key="3">
    <source>
        <dbReference type="Proteomes" id="UP000504635"/>
    </source>
</evidence>
<dbReference type="InterPro" id="IPR029026">
    <property type="entry name" value="tRNA_m1G_MTases_N"/>
</dbReference>
<dbReference type="InParanoid" id="A0A6J2XBV4"/>
<protein>
    <submittedName>
        <fullName evidence="4">Methyltransferase C9orf114 homolog</fullName>
    </submittedName>
</protein>
<dbReference type="Gene3D" id="3.40.1280.10">
    <property type="match status" value="1"/>
</dbReference>
<dbReference type="Pfam" id="PF02598">
    <property type="entry name" value="Methyltrn_RNA_3"/>
    <property type="match status" value="1"/>
</dbReference>
<dbReference type="SUPFAM" id="SSF50249">
    <property type="entry name" value="Nucleic acid-binding proteins"/>
    <property type="match status" value="1"/>
</dbReference>
<dbReference type="InterPro" id="IPR003750">
    <property type="entry name" value="Put_MeTrfase-C9orf114-like"/>
</dbReference>
<dbReference type="Proteomes" id="UP000504635">
    <property type="component" value="Unplaced"/>
</dbReference>